<proteinExistence type="inferred from homology"/>
<dbReference type="Proteomes" id="UP000094236">
    <property type="component" value="Unassembled WGS sequence"/>
</dbReference>
<evidence type="ECO:0000256" key="5">
    <source>
        <dbReference type="ARBA" id="ARBA00022741"/>
    </source>
</evidence>
<evidence type="ECO:0000256" key="7">
    <source>
        <dbReference type="ARBA" id="ARBA00022989"/>
    </source>
</evidence>
<dbReference type="GO" id="GO:0090374">
    <property type="term" value="P:oligopeptide export from mitochondrion"/>
    <property type="evidence" value="ECO:0007669"/>
    <property type="project" value="EnsemblFungi"/>
</dbReference>
<dbReference type="InterPro" id="IPR003593">
    <property type="entry name" value="AAA+_ATPase"/>
</dbReference>
<evidence type="ECO:0000313" key="14">
    <source>
        <dbReference type="Proteomes" id="UP000094236"/>
    </source>
</evidence>
<feature type="transmembrane region" description="Helical" evidence="10">
    <location>
        <begin position="182"/>
        <end position="203"/>
    </location>
</feature>
<dbReference type="InterPro" id="IPR011527">
    <property type="entry name" value="ABC1_TM_dom"/>
</dbReference>
<keyword evidence="14" id="KW-1185">Reference proteome</keyword>
<evidence type="ECO:0000256" key="4">
    <source>
        <dbReference type="ARBA" id="ARBA00022692"/>
    </source>
</evidence>
<feature type="compositionally biased region" description="Low complexity" evidence="9">
    <location>
        <begin position="80"/>
        <end position="94"/>
    </location>
</feature>
<evidence type="ECO:0000259" key="11">
    <source>
        <dbReference type="PROSITE" id="PS50893"/>
    </source>
</evidence>
<feature type="domain" description="ABC transmembrane type-1" evidence="12">
    <location>
        <begin position="131"/>
        <end position="425"/>
    </location>
</feature>
<feature type="transmembrane region" description="Helical" evidence="10">
    <location>
        <begin position="261"/>
        <end position="278"/>
    </location>
</feature>
<dbReference type="SMART" id="SM00382">
    <property type="entry name" value="AAA"/>
    <property type="match status" value="1"/>
</dbReference>
<evidence type="ECO:0000256" key="2">
    <source>
        <dbReference type="ARBA" id="ARBA00005580"/>
    </source>
</evidence>
<feature type="transmembrane region" description="Helical" evidence="10">
    <location>
        <begin position="284"/>
        <end position="301"/>
    </location>
</feature>
<feature type="region of interest" description="Disordered" evidence="9">
    <location>
        <begin position="80"/>
        <end position="108"/>
    </location>
</feature>
<evidence type="ECO:0000256" key="3">
    <source>
        <dbReference type="ARBA" id="ARBA00022448"/>
    </source>
</evidence>
<sequence length="734" mass="82445">MISRNCSRLALIAPSFNHNVNGIIIKNNRVINSGFKLFSTFRKDLYCGVNQSIKPSSIFFIKNSFTKKAFGVYSKRFNSSFSNEDSNQNENENGNESKKSKSAGNKKSSNSFQDIWKLLKLVQPESKLISIGLISLIITSGISMIVPFVIGKVIDTVKDPIENSTDEVKINILNFSFTQFEFYSILGSIFLIGAFANFGRVYFLKKVSEKLVYKLRTTIIKKLLYQDLKFWDFHKSGDLISRLVNDSTVITKSITQNLNDGLRGIISGIVGVTMMLCISVSLTGYMLILLPPVILIGLVFGRKVKNLSRAIQQQLGYLTKVSEEQFSFVRTIQSFCRENYEVNKFNKELTKLYDLGVREARLSGTFHSATALMGNSILVVLLVIGTGFVRGGELTIGELSSFMMYTVYTGSSVFTMSSFYSELMKGVGASTRVFELLDMEPSIKLSESERKNVVAIDGDIEFKNVSFHYPSRSNHQIFDNFSLKIKKGDHICLVGQSGCGKSTLIQLLLRHYDIQKGEILINNNNLKNLNLQTFRNKIGIVQQEPMLFSGTIRENLLYSNPTATEEEIIRACKLSNCYDFIMSFPDNFDTVIGSKGTQLSGGQKQRIALARVLLLDPEILILDEATSALDNNSELSINDTLKLLKDKTTISVAHRLSTIKMSDKIAVFGKREGSRANEILEVGDFEALYNDKNSELFKLLKRSKEGDNAEVELESKDEEQVEKDEEILAEEPRK</sequence>
<dbReference type="GO" id="GO:0005524">
    <property type="term" value="F:ATP binding"/>
    <property type="evidence" value="ECO:0007669"/>
    <property type="project" value="UniProtKB-KW"/>
</dbReference>
<dbReference type="InterPro" id="IPR036640">
    <property type="entry name" value="ABC1_TM_sf"/>
</dbReference>
<keyword evidence="8 10" id="KW-0472">Membrane</keyword>
<dbReference type="SUPFAM" id="SSF52540">
    <property type="entry name" value="P-loop containing nucleoside triphosphate hydrolases"/>
    <property type="match status" value="1"/>
</dbReference>
<dbReference type="EMBL" id="KV454017">
    <property type="protein sequence ID" value="ODV93880.1"/>
    <property type="molecule type" value="Genomic_DNA"/>
</dbReference>
<dbReference type="Pfam" id="PF00005">
    <property type="entry name" value="ABC_tran"/>
    <property type="match status" value="1"/>
</dbReference>
<dbReference type="InterPro" id="IPR017871">
    <property type="entry name" value="ABC_transporter-like_CS"/>
</dbReference>
<dbReference type="FunFam" id="1.20.1560.10:FF:000058">
    <property type="entry name" value="ABC transporter B family member 25"/>
    <property type="match status" value="1"/>
</dbReference>
<dbReference type="CDD" id="cd18573">
    <property type="entry name" value="ABC_6TM_ABCB10_like"/>
    <property type="match status" value="1"/>
</dbReference>
<dbReference type="OrthoDB" id="6500128at2759"/>
<dbReference type="SUPFAM" id="SSF90123">
    <property type="entry name" value="ABC transporter transmembrane region"/>
    <property type="match status" value="1"/>
</dbReference>
<dbReference type="PANTHER" id="PTHR43394:SF1">
    <property type="entry name" value="ATP-BINDING CASSETTE SUB-FAMILY B MEMBER 10, MITOCHONDRIAL"/>
    <property type="match status" value="1"/>
</dbReference>
<accession>A0A1E4TQ54</accession>
<keyword evidence="7 10" id="KW-1133">Transmembrane helix</keyword>
<evidence type="ECO:0000256" key="6">
    <source>
        <dbReference type="ARBA" id="ARBA00022840"/>
    </source>
</evidence>
<feature type="region of interest" description="Disordered" evidence="9">
    <location>
        <begin position="705"/>
        <end position="734"/>
    </location>
</feature>
<dbReference type="PROSITE" id="PS50929">
    <property type="entry name" value="ABC_TM1F"/>
    <property type="match status" value="1"/>
</dbReference>
<keyword evidence="5" id="KW-0547">Nucleotide-binding</keyword>
<dbReference type="GO" id="GO:0016887">
    <property type="term" value="F:ATP hydrolysis activity"/>
    <property type="evidence" value="ECO:0007669"/>
    <property type="project" value="EnsemblFungi"/>
</dbReference>
<evidence type="ECO:0000259" key="12">
    <source>
        <dbReference type="PROSITE" id="PS50929"/>
    </source>
</evidence>
<feature type="compositionally biased region" description="Acidic residues" evidence="9">
    <location>
        <begin position="708"/>
        <end position="734"/>
    </location>
</feature>
<comment type="subcellular location">
    <subcellularLocation>
        <location evidence="1">Membrane</location>
        <topology evidence="1">Multi-pass membrane protein</topology>
    </subcellularLocation>
</comment>
<evidence type="ECO:0000256" key="9">
    <source>
        <dbReference type="SAM" id="MobiDB-lite"/>
    </source>
</evidence>
<organism evidence="13 14">
    <name type="scientific">Pachysolen tannophilus NRRL Y-2460</name>
    <dbReference type="NCBI Taxonomy" id="669874"/>
    <lineage>
        <taxon>Eukaryota</taxon>
        <taxon>Fungi</taxon>
        <taxon>Dikarya</taxon>
        <taxon>Ascomycota</taxon>
        <taxon>Saccharomycotina</taxon>
        <taxon>Pichiomycetes</taxon>
        <taxon>Pachysolenaceae</taxon>
        <taxon>Pachysolen</taxon>
    </lineage>
</organism>
<dbReference type="AlphaFoldDB" id="A0A1E4TQ54"/>
<dbReference type="InterPro" id="IPR003439">
    <property type="entry name" value="ABC_transporter-like_ATP-bd"/>
</dbReference>
<dbReference type="STRING" id="669874.A0A1E4TQ54"/>
<dbReference type="FunFam" id="3.40.50.300:FF:000218">
    <property type="entry name" value="Multidrug ABC transporter ATP-binding protein"/>
    <property type="match status" value="1"/>
</dbReference>
<dbReference type="GO" id="GO:0005743">
    <property type="term" value="C:mitochondrial inner membrane"/>
    <property type="evidence" value="ECO:0007669"/>
    <property type="project" value="EnsemblFungi"/>
</dbReference>
<feature type="transmembrane region" description="Helical" evidence="10">
    <location>
        <begin position="128"/>
        <end position="150"/>
    </location>
</feature>
<dbReference type="PROSITE" id="PS00211">
    <property type="entry name" value="ABC_TRANSPORTER_1"/>
    <property type="match status" value="1"/>
</dbReference>
<keyword evidence="4 10" id="KW-0812">Transmembrane</keyword>
<name>A0A1E4TQ54_PACTA</name>
<gene>
    <name evidence="13" type="ORF">PACTADRAFT_45383</name>
</gene>
<evidence type="ECO:0000256" key="10">
    <source>
        <dbReference type="SAM" id="Phobius"/>
    </source>
</evidence>
<dbReference type="InterPro" id="IPR027417">
    <property type="entry name" value="P-loop_NTPase"/>
</dbReference>
<dbReference type="Gene3D" id="3.40.50.300">
    <property type="entry name" value="P-loop containing nucleotide triphosphate hydrolases"/>
    <property type="match status" value="1"/>
</dbReference>
<evidence type="ECO:0000256" key="1">
    <source>
        <dbReference type="ARBA" id="ARBA00004141"/>
    </source>
</evidence>
<feature type="transmembrane region" description="Helical" evidence="10">
    <location>
        <begin position="371"/>
        <end position="390"/>
    </location>
</feature>
<keyword evidence="3" id="KW-0813">Transport</keyword>
<dbReference type="Gene3D" id="1.20.1560.10">
    <property type="entry name" value="ABC transporter type 1, transmembrane domain"/>
    <property type="match status" value="1"/>
</dbReference>
<keyword evidence="6" id="KW-0067">ATP-binding</keyword>
<feature type="domain" description="ABC transporter" evidence="11">
    <location>
        <begin position="460"/>
        <end position="695"/>
    </location>
</feature>
<dbReference type="InterPro" id="IPR039421">
    <property type="entry name" value="Type_1_exporter"/>
</dbReference>
<comment type="similarity">
    <text evidence="2">Belongs to the ABC transporter superfamily. ABCB family. Mitochondrial peptide exporter (TC 3.A.1.212) subfamily.</text>
</comment>
<dbReference type="Pfam" id="PF00664">
    <property type="entry name" value="ABC_membrane"/>
    <property type="match status" value="1"/>
</dbReference>
<evidence type="ECO:0008006" key="15">
    <source>
        <dbReference type="Google" id="ProtNLM"/>
    </source>
</evidence>
<dbReference type="PROSITE" id="PS50893">
    <property type="entry name" value="ABC_TRANSPORTER_2"/>
    <property type="match status" value="1"/>
</dbReference>
<reference evidence="14" key="1">
    <citation type="submission" date="2016-05" db="EMBL/GenBank/DDBJ databases">
        <title>Comparative genomics of biotechnologically important yeasts.</title>
        <authorList>
            <consortium name="DOE Joint Genome Institute"/>
            <person name="Riley R."/>
            <person name="Haridas S."/>
            <person name="Wolfe K.H."/>
            <person name="Lopes M.R."/>
            <person name="Hittinger C.T."/>
            <person name="Goker M."/>
            <person name="Salamov A."/>
            <person name="Wisecaver J."/>
            <person name="Long T.M."/>
            <person name="Aerts A.L."/>
            <person name="Barry K."/>
            <person name="Choi C."/>
            <person name="Clum A."/>
            <person name="Coughlan A.Y."/>
            <person name="Deshpande S."/>
            <person name="Douglass A.P."/>
            <person name="Hanson S.J."/>
            <person name="Klenk H.-P."/>
            <person name="Labutti K."/>
            <person name="Lapidus A."/>
            <person name="Lindquist E."/>
            <person name="Lipzen A."/>
            <person name="Meier-Kolthoff J.P."/>
            <person name="Ohm R.A."/>
            <person name="Otillar R.P."/>
            <person name="Pangilinan J."/>
            <person name="Peng Y."/>
            <person name="Rokas A."/>
            <person name="Rosa C.A."/>
            <person name="Scheuner C."/>
            <person name="Sibirny A.A."/>
            <person name="Slot J.C."/>
            <person name="Stielow J.B."/>
            <person name="Sun H."/>
            <person name="Kurtzman C.P."/>
            <person name="Blackwell M."/>
            <person name="Grigoriev I.V."/>
            <person name="Jeffries T.W."/>
        </authorList>
    </citation>
    <scope>NUCLEOTIDE SEQUENCE [LARGE SCALE GENOMIC DNA]</scope>
    <source>
        <strain evidence="14">NRRL Y-2460</strain>
    </source>
</reference>
<evidence type="ECO:0000256" key="8">
    <source>
        <dbReference type="ARBA" id="ARBA00023136"/>
    </source>
</evidence>
<protein>
    <recommendedName>
        <fullName evidence="15">ABC transporter domain-containing protein</fullName>
    </recommendedName>
</protein>
<evidence type="ECO:0000313" key="13">
    <source>
        <dbReference type="EMBL" id="ODV93880.1"/>
    </source>
</evidence>
<dbReference type="PANTHER" id="PTHR43394">
    <property type="entry name" value="ATP-DEPENDENT PERMEASE MDL1, MITOCHONDRIAL"/>
    <property type="match status" value="1"/>
</dbReference>
<dbReference type="GO" id="GO:0015421">
    <property type="term" value="F:ABC-type oligopeptide transporter activity"/>
    <property type="evidence" value="ECO:0007669"/>
    <property type="project" value="EnsemblFungi"/>
</dbReference>